<protein>
    <submittedName>
        <fullName evidence="3">Uncharacterized protein</fullName>
    </submittedName>
</protein>
<evidence type="ECO:0000313" key="3">
    <source>
        <dbReference type="EMBL" id="KAF4301455.1"/>
    </source>
</evidence>
<accession>A0A8H4II33</accession>
<dbReference type="EMBL" id="WWBZ02000082">
    <property type="protein sequence ID" value="KAF4301455.1"/>
    <property type="molecule type" value="Genomic_DNA"/>
</dbReference>
<evidence type="ECO:0000256" key="2">
    <source>
        <dbReference type="SAM" id="MobiDB-lite"/>
    </source>
</evidence>
<feature type="region of interest" description="Disordered" evidence="2">
    <location>
        <begin position="477"/>
        <end position="497"/>
    </location>
</feature>
<feature type="coiled-coil region" evidence="1">
    <location>
        <begin position="168"/>
        <end position="370"/>
    </location>
</feature>
<evidence type="ECO:0000256" key="1">
    <source>
        <dbReference type="SAM" id="Coils"/>
    </source>
</evidence>
<sequence length="497" mass="56138">MPPNASNWFAEAAGAQAGKINLTLVQAESIDAPWRNALINLARAVSVVQDGSYDNILHPLELAETLRNDIHKLAELLESAKYMTQAIQVGSADVKLKGGEQLIALEKEMTGAVAESRAMLEDLRATAAAQSTKQQSLYYVSKISEIASLKAIREQSYENFRQEAAWRNSASEAELQTTRKELEKAQATYIEAMKERSKELTDLKNQLATEKFSHETTRADKQAETGCLQDELKSCKREYKALEKQIAVRDEKIRTLKADKSQMKTKNKEEMAAMSNILQETHQEKDQMEEKNTEEMAAILKIGMEKDKARTEEISNALKKVQAEKLEMGKQRKSEAEANLATLEKIRSEKAELQRQNREASDRIQAASGVIKHGKELRAGLHNSLRMVNVKALAALVVVKNLQQDYDLLYGRAEVILSVAHQLEDRAIQYEEYIKKGQEWERDTRQKIEDHMRRRAPSFLRSAPGFGRAVEVQELEDEIESSGNIAQHDDDDEEPTL</sequence>
<comment type="caution">
    <text evidence="3">The sequence shown here is derived from an EMBL/GenBank/DDBJ whole genome shotgun (WGS) entry which is preliminary data.</text>
</comment>
<gene>
    <name evidence="3" type="ORF">GTA08_BOTSDO10811</name>
</gene>
<dbReference type="AlphaFoldDB" id="A0A8H4II33"/>
<keyword evidence="1" id="KW-0175">Coiled coil</keyword>
<organism evidence="3 4">
    <name type="scientific">Botryosphaeria dothidea</name>
    <dbReference type="NCBI Taxonomy" id="55169"/>
    <lineage>
        <taxon>Eukaryota</taxon>
        <taxon>Fungi</taxon>
        <taxon>Dikarya</taxon>
        <taxon>Ascomycota</taxon>
        <taxon>Pezizomycotina</taxon>
        <taxon>Dothideomycetes</taxon>
        <taxon>Dothideomycetes incertae sedis</taxon>
        <taxon>Botryosphaeriales</taxon>
        <taxon>Botryosphaeriaceae</taxon>
        <taxon>Botryosphaeria</taxon>
    </lineage>
</organism>
<keyword evidence="4" id="KW-1185">Reference proteome</keyword>
<proteinExistence type="predicted"/>
<reference evidence="3" key="1">
    <citation type="submission" date="2020-04" db="EMBL/GenBank/DDBJ databases">
        <title>Genome Assembly and Annotation of Botryosphaeria dothidea sdau 11-99, a Latent Pathogen of Apple Fruit Ring Rot in China.</title>
        <authorList>
            <person name="Yu C."/>
            <person name="Diao Y."/>
            <person name="Lu Q."/>
            <person name="Zhao J."/>
            <person name="Cui S."/>
            <person name="Peng C."/>
            <person name="He B."/>
            <person name="Liu H."/>
        </authorList>
    </citation>
    <scope>NUCLEOTIDE SEQUENCE [LARGE SCALE GENOMIC DNA]</scope>
    <source>
        <strain evidence="3">Sdau11-99</strain>
    </source>
</reference>
<dbReference type="Proteomes" id="UP000572817">
    <property type="component" value="Unassembled WGS sequence"/>
</dbReference>
<evidence type="ECO:0000313" key="4">
    <source>
        <dbReference type="Proteomes" id="UP000572817"/>
    </source>
</evidence>
<name>A0A8H4II33_9PEZI</name>